<feature type="domain" description="PDEase" evidence="4">
    <location>
        <begin position="538"/>
        <end position="613"/>
    </location>
</feature>
<dbReference type="GO" id="GO:0004114">
    <property type="term" value="F:3',5'-cyclic-nucleotide phosphodiesterase activity"/>
    <property type="evidence" value="ECO:0007669"/>
    <property type="project" value="InterPro"/>
</dbReference>
<dbReference type="AlphaFoldDB" id="A0AAD9JPD3"/>
<dbReference type="Gene3D" id="1.10.1300.10">
    <property type="entry name" value="3'5'-cyclic nucleotide phosphodiesterase, catalytic domain"/>
    <property type="match status" value="1"/>
</dbReference>
<comment type="caution">
    <text evidence="5">The sequence shown here is derived from an EMBL/GenBank/DDBJ whole genome shotgun (WGS) entry which is preliminary data.</text>
</comment>
<dbReference type="PROSITE" id="PS51845">
    <property type="entry name" value="PDEASE_I_2"/>
    <property type="match status" value="1"/>
</dbReference>
<evidence type="ECO:0000259" key="4">
    <source>
        <dbReference type="PROSITE" id="PS51845"/>
    </source>
</evidence>
<keyword evidence="1" id="KW-0479">Metal-binding</keyword>
<organism evidence="5 6">
    <name type="scientific">Paralvinella palmiformis</name>
    <dbReference type="NCBI Taxonomy" id="53620"/>
    <lineage>
        <taxon>Eukaryota</taxon>
        <taxon>Metazoa</taxon>
        <taxon>Spiralia</taxon>
        <taxon>Lophotrochozoa</taxon>
        <taxon>Annelida</taxon>
        <taxon>Polychaeta</taxon>
        <taxon>Sedentaria</taxon>
        <taxon>Canalipalpata</taxon>
        <taxon>Terebellida</taxon>
        <taxon>Terebelliformia</taxon>
        <taxon>Alvinellidae</taxon>
        <taxon>Paralvinella</taxon>
    </lineage>
</organism>
<dbReference type="InterPro" id="IPR002073">
    <property type="entry name" value="PDEase_catalytic_dom"/>
</dbReference>
<feature type="compositionally biased region" description="Polar residues" evidence="3">
    <location>
        <begin position="458"/>
        <end position="476"/>
    </location>
</feature>
<accession>A0AAD9JPD3</accession>
<name>A0AAD9JPD3_9ANNE</name>
<feature type="region of interest" description="Disordered" evidence="3">
    <location>
        <begin position="280"/>
        <end position="478"/>
    </location>
</feature>
<feature type="compositionally biased region" description="Polar residues" evidence="3">
    <location>
        <begin position="295"/>
        <end position="305"/>
    </location>
</feature>
<protein>
    <recommendedName>
        <fullName evidence="4">PDEase domain-containing protein</fullName>
    </recommendedName>
</protein>
<dbReference type="EMBL" id="JAODUP010000220">
    <property type="protein sequence ID" value="KAK2156163.1"/>
    <property type="molecule type" value="Genomic_DNA"/>
</dbReference>
<feature type="compositionally biased region" description="Polar residues" evidence="3">
    <location>
        <begin position="442"/>
        <end position="451"/>
    </location>
</feature>
<evidence type="ECO:0000256" key="3">
    <source>
        <dbReference type="SAM" id="MobiDB-lite"/>
    </source>
</evidence>
<keyword evidence="2" id="KW-0378">Hydrolase</keyword>
<dbReference type="GO" id="GO:0046872">
    <property type="term" value="F:metal ion binding"/>
    <property type="evidence" value="ECO:0007669"/>
    <property type="project" value="UniProtKB-KW"/>
</dbReference>
<sequence>MAKSKVDVPKVSSKKNHLEMVATLEAFGVRQENDDIRARSYSLPAGDLAHLKKKCRKVRFVPLNGNKQGNGCEQLVSSDQDLPQLLEAFGISPPKYGRKNRSYTIGPSDKETVAYLHQYRQNRKKQRGEELLASLLSTNENENTECLAILEAFGVIQKSVIPQRRRCFTVPFCDFQRYVKQNRVDSRSTLSLPDENLFIVMWHPTCHSWQLPMVPVADDLHFPDPLLVQPAIINMTSASSYESAIIGEAHGLITDMLADSSLPPHVVSGLHAVSNLLKPQETHGPVHKPRISPLVSLTETTNYGSDSEDLPYTGERPSSLPKRLRRSLPPSLIRRMSTSTWTTTTSATGLPTLEPEPCRTRSCSFRHSRDNTPGSSPTGSRSNSPSPGSPTTISLTIPKSSSDHSDNVMTIEDMGGSVSPSRLGTDVAHTQLTNTNTATTADYSQESQPKITNERPAPTSSSHTCQASITASSDVSLSHHDKATSSALSSSANAVQGAVHQVSTSSQTLLSEAAQLVLETERSPVAQDETDTSVLPFTMDDVMENKLLDINKLNQWDYPIFDLSLEVSDCILSSVACRLFSETGLFETFRIPIDEFIAYFHALELGYRDKPCY</sequence>
<evidence type="ECO:0000313" key="5">
    <source>
        <dbReference type="EMBL" id="KAK2156163.1"/>
    </source>
</evidence>
<evidence type="ECO:0000256" key="1">
    <source>
        <dbReference type="ARBA" id="ARBA00022723"/>
    </source>
</evidence>
<feature type="compositionally biased region" description="Polar residues" evidence="3">
    <location>
        <begin position="418"/>
        <end position="432"/>
    </location>
</feature>
<dbReference type="GO" id="GO:0007165">
    <property type="term" value="P:signal transduction"/>
    <property type="evidence" value="ECO:0007669"/>
    <property type="project" value="InterPro"/>
</dbReference>
<dbReference type="InterPro" id="IPR036971">
    <property type="entry name" value="PDEase_catalytic_dom_sf"/>
</dbReference>
<reference evidence="5" key="1">
    <citation type="journal article" date="2023" name="Mol. Biol. Evol.">
        <title>Third-Generation Sequencing Reveals the Adaptive Role of the Epigenome in Three Deep-Sea Polychaetes.</title>
        <authorList>
            <person name="Perez M."/>
            <person name="Aroh O."/>
            <person name="Sun Y."/>
            <person name="Lan Y."/>
            <person name="Juniper S.K."/>
            <person name="Young C.R."/>
            <person name="Angers B."/>
            <person name="Qian P.Y."/>
        </authorList>
    </citation>
    <scope>NUCLEOTIDE SEQUENCE</scope>
    <source>
        <strain evidence="5">P08H-3</strain>
    </source>
</reference>
<feature type="compositionally biased region" description="Low complexity" evidence="3">
    <location>
        <begin position="316"/>
        <end position="348"/>
    </location>
</feature>
<keyword evidence="6" id="KW-1185">Reference proteome</keyword>
<gene>
    <name evidence="5" type="ORF">LSH36_220g04002</name>
</gene>
<proteinExistence type="predicted"/>
<dbReference type="SUPFAM" id="SSF109604">
    <property type="entry name" value="HD-domain/PDEase-like"/>
    <property type="match status" value="1"/>
</dbReference>
<feature type="compositionally biased region" description="Low complexity" evidence="3">
    <location>
        <begin position="372"/>
        <end position="396"/>
    </location>
</feature>
<evidence type="ECO:0000313" key="6">
    <source>
        <dbReference type="Proteomes" id="UP001208570"/>
    </source>
</evidence>
<dbReference type="Proteomes" id="UP001208570">
    <property type="component" value="Unassembled WGS sequence"/>
</dbReference>
<evidence type="ECO:0000256" key="2">
    <source>
        <dbReference type="ARBA" id="ARBA00022801"/>
    </source>
</evidence>
<dbReference type="PANTHER" id="PTHR11347">
    <property type="entry name" value="CYCLIC NUCLEOTIDE PHOSPHODIESTERASE"/>
    <property type="match status" value="1"/>
</dbReference>